<evidence type="ECO:0000259" key="4">
    <source>
        <dbReference type="Pfam" id="PF08669"/>
    </source>
</evidence>
<keyword evidence="7" id="KW-1185">Reference proteome</keyword>
<dbReference type="PANTHER" id="PTHR43757:SF2">
    <property type="entry name" value="AMINOMETHYLTRANSFERASE, MITOCHONDRIAL"/>
    <property type="match status" value="1"/>
</dbReference>
<dbReference type="Pfam" id="PF01266">
    <property type="entry name" value="DAO"/>
    <property type="match status" value="2"/>
</dbReference>
<dbReference type="Gene3D" id="2.40.30.110">
    <property type="entry name" value="Aminomethyltransferase beta-barrel domains"/>
    <property type="match status" value="1"/>
</dbReference>
<feature type="domain" description="FAD dependent oxidoreductase central" evidence="5">
    <location>
        <begin position="374"/>
        <end position="425"/>
    </location>
</feature>
<dbReference type="InterPro" id="IPR029043">
    <property type="entry name" value="GcvT/YgfZ_C"/>
</dbReference>
<dbReference type="InterPro" id="IPR006222">
    <property type="entry name" value="GCVT_N"/>
</dbReference>
<gene>
    <name evidence="6" type="primary">Dmgdh</name>
    <name evidence="6" type="ORF">NPIL_315601</name>
</gene>
<sequence length="820" mass="92087">MFILKASGLSRFKSTAERFQILAFNHQRHKSLGATSVPETPEAVIIGGGAVGTSTAYHLARLGMKDVLLLEKSELTAGSTWHAPLSFHRPGSIRLGHTPERMLEFKYQMQRQGWQQAPQKIIDPDEIHKLFPLLNMQGILGGLYTPYDGHIDPYSLTMAYAAGARKYGANIMLGCPVVGLKPREDGLWEVETPQGTITTKRVINASGFWAHEIGRLTQTELPLVPVEHQYIITKPIKKIQELSTEPPVLRDLEGSCYLRTERGGLLVGPYEEKHKMKVLKNWHKAVPKGFGKELFQPDLDRLTSHLDAAMSLVPALRDVDLHTVVNGPIMYTPDLLPLLGPYHDLPNMWMAVGFGYGIIHSGGAGKYLADWIVKGEPPFDLIETDPNRFGKWTTNQYVFEKAAETYGMNNNYTHPKEQRFAGRPTVRRSGAYESMKQRGAAMDFHSGWEQPMWFSKHPDLHPNEYCPSFLRTNWFEPVRMECELVMNKVGILDLTPFAKFDVTGPDSAKFLNKMLANKLPKIGKTNISHLLSPSGKVYAEVTVTRLADDHFFLITGSGSEIHDLRWLKDHARSWDSRVNFQNLTDDMACLSIAGPNSRKVLAKLTKEDVTNKAYPFLSARMIDVADIPVRALRLSYTGELGWELYHPAKHTDALYKALLDAGAEFEIGDFGTYALNTLRLEKGFRMWGAEMNMDTNPLEAGLDYFIQMDKPEFIGKAALEKILQEGLNRKLVYLKVHSKNVDPEGNESVWCCNKVVGNTTSGAFGHTVQHGVAFAYLPPYLAVPSTKVYVELLGDWIEAEVLPSAPVEIEPIRTRKEKNK</sequence>
<dbReference type="Pfam" id="PF16350">
    <property type="entry name" value="FAO_M"/>
    <property type="match status" value="1"/>
</dbReference>
<evidence type="ECO:0000313" key="6">
    <source>
        <dbReference type="EMBL" id="GFS89606.1"/>
    </source>
</evidence>
<dbReference type="OrthoDB" id="498204at2759"/>
<evidence type="ECO:0000313" key="7">
    <source>
        <dbReference type="Proteomes" id="UP000887013"/>
    </source>
</evidence>
<accession>A0A8X6TBB5</accession>
<dbReference type="EMBL" id="BMAW01053160">
    <property type="protein sequence ID" value="GFS89606.1"/>
    <property type="molecule type" value="Genomic_DNA"/>
</dbReference>
<dbReference type="InterPro" id="IPR006076">
    <property type="entry name" value="FAD-dep_OxRdtase"/>
</dbReference>
<feature type="domain" description="FAD dependent oxidoreductase" evidence="2">
    <location>
        <begin position="85"/>
        <end position="371"/>
    </location>
</feature>
<feature type="domain" description="FAD dependent oxidoreductase" evidence="2">
    <location>
        <begin position="43"/>
        <end position="83"/>
    </location>
</feature>
<evidence type="ECO:0000259" key="3">
    <source>
        <dbReference type="Pfam" id="PF01571"/>
    </source>
</evidence>
<dbReference type="SUPFAM" id="SSF54373">
    <property type="entry name" value="FAD-linked reductases, C-terminal domain"/>
    <property type="match status" value="1"/>
</dbReference>
<dbReference type="SUPFAM" id="SSF103025">
    <property type="entry name" value="Folate-binding domain"/>
    <property type="match status" value="1"/>
</dbReference>
<dbReference type="SUPFAM" id="SSF51905">
    <property type="entry name" value="FAD/NAD(P)-binding domain"/>
    <property type="match status" value="1"/>
</dbReference>
<comment type="similarity">
    <text evidence="1">Belongs to the GcvT family.</text>
</comment>
<feature type="domain" description="Aminomethyltransferase C-terminal" evidence="4">
    <location>
        <begin position="729"/>
        <end position="804"/>
    </location>
</feature>
<dbReference type="InterPro" id="IPR027266">
    <property type="entry name" value="TrmE/GcvT-like"/>
</dbReference>
<feature type="domain" description="GCVT N-terminal" evidence="3">
    <location>
        <begin position="432"/>
        <end position="710"/>
    </location>
</feature>
<name>A0A8X6TBB5_NEPPI</name>
<dbReference type="Gene3D" id="3.30.1360.120">
    <property type="entry name" value="Probable tRNA modification gtpase trme, domain 1"/>
    <property type="match status" value="1"/>
</dbReference>
<evidence type="ECO:0000256" key="1">
    <source>
        <dbReference type="ARBA" id="ARBA00008609"/>
    </source>
</evidence>
<protein>
    <submittedName>
        <fullName evidence="6">Dimethylglycine dehydrogenase, mitochondrial</fullName>
    </submittedName>
</protein>
<dbReference type="Gene3D" id="3.30.9.10">
    <property type="entry name" value="D-Amino Acid Oxidase, subunit A, domain 2"/>
    <property type="match status" value="1"/>
</dbReference>
<dbReference type="Proteomes" id="UP000887013">
    <property type="component" value="Unassembled WGS sequence"/>
</dbReference>
<evidence type="ECO:0000259" key="2">
    <source>
        <dbReference type="Pfam" id="PF01266"/>
    </source>
</evidence>
<dbReference type="InterPro" id="IPR013977">
    <property type="entry name" value="GcvT_C"/>
</dbReference>
<dbReference type="Pfam" id="PF01571">
    <property type="entry name" value="GCV_T"/>
    <property type="match status" value="1"/>
</dbReference>
<organism evidence="6 7">
    <name type="scientific">Nephila pilipes</name>
    <name type="common">Giant wood spider</name>
    <name type="synonym">Nephila maculata</name>
    <dbReference type="NCBI Taxonomy" id="299642"/>
    <lineage>
        <taxon>Eukaryota</taxon>
        <taxon>Metazoa</taxon>
        <taxon>Ecdysozoa</taxon>
        <taxon>Arthropoda</taxon>
        <taxon>Chelicerata</taxon>
        <taxon>Arachnida</taxon>
        <taxon>Araneae</taxon>
        <taxon>Araneomorphae</taxon>
        <taxon>Entelegynae</taxon>
        <taxon>Araneoidea</taxon>
        <taxon>Nephilidae</taxon>
        <taxon>Nephila</taxon>
    </lineage>
</organism>
<dbReference type="GO" id="GO:0005739">
    <property type="term" value="C:mitochondrion"/>
    <property type="evidence" value="ECO:0007669"/>
    <property type="project" value="TreeGrafter"/>
</dbReference>
<evidence type="ECO:0000259" key="5">
    <source>
        <dbReference type="Pfam" id="PF16350"/>
    </source>
</evidence>
<dbReference type="InterPro" id="IPR036188">
    <property type="entry name" value="FAD/NAD-bd_sf"/>
</dbReference>
<dbReference type="InterPro" id="IPR032503">
    <property type="entry name" value="FAO_M"/>
</dbReference>
<dbReference type="AlphaFoldDB" id="A0A8X6TBB5"/>
<dbReference type="Gene3D" id="3.50.50.60">
    <property type="entry name" value="FAD/NAD(P)-binding domain"/>
    <property type="match status" value="2"/>
</dbReference>
<dbReference type="SUPFAM" id="SSF101790">
    <property type="entry name" value="Aminomethyltransferase beta-barrel domain"/>
    <property type="match status" value="1"/>
</dbReference>
<dbReference type="PANTHER" id="PTHR43757">
    <property type="entry name" value="AMINOMETHYLTRANSFERASE"/>
    <property type="match status" value="1"/>
</dbReference>
<reference evidence="6" key="1">
    <citation type="submission" date="2020-08" db="EMBL/GenBank/DDBJ databases">
        <title>Multicomponent nature underlies the extraordinary mechanical properties of spider dragline silk.</title>
        <authorList>
            <person name="Kono N."/>
            <person name="Nakamura H."/>
            <person name="Mori M."/>
            <person name="Yoshida Y."/>
            <person name="Ohtoshi R."/>
            <person name="Malay A.D."/>
            <person name="Moran D.A.P."/>
            <person name="Tomita M."/>
            <person name="Numata K."/>
            <person name="Arakawa K."/>
        </authorList>
    </citation>
    <scope>NUCLEOTIDE SEQUENCE</scope>
</reference>
<proteinExistence type="inferred from homology"/>
<comment type="caution">
    <text evidence="6">The sequence shown here is derived from an EMBL/GenBank/DDBJ whole genome shotgun (WGS) entry which is preliminary data.</text>
</comment>
<dbReference type="InterPro" id="IPR028896">
    <property type="entry name" value="GcvT/YgfZ/DmdA"/>
</dbReference>
<dbReference type="Gene3D" id="3.30.70.1400">
    <property type="entry name" value="Aminomethyltransferase beta-barrel domains"/>
    <property type="match status" value="1"/>
</dbReference>
<dbReference type="Pfam" id="PF08669">
    <property type="entry name" value="GCV_T_C"/>
    <property type="match status" value="1"/>
</dbReference>